<dbReference type="CDD" id="cd02163">
    <property type="entry name" value="PPAT"/>
    <property type="match status" value="1"/>
</dbReference>
<feature type="binding site" evidence="9">
    <location>
        <begin position="121"/>
        <end position="127"/>
    </location>
    <ligand>
        <name>ATP</name>
        <dbReference type="ChEBI" id="CHEBI:30616"/>
    </ligand>
</feature>
<keyword evidence="1 9" id="KW-0963">Cytoplasm</keyword>
<gene>
    <name evidence="9" type="primary">coaD</name>
    <name evidence="11" type="ORF">A3J46_00565</name>
</gene>
<comment type="cofactor">
    <cofactor evidence="9">
        <name>Mg(2+)</name>
        <dbReference type="ChEBI" id="CHEBI:18420"/>
    </cofactor>
</comment>
<dbReference type="AlphaFoldDB" id="A0A1F8FDC1"/>
<keyword evidence="7 9" id="KW-0173">Coenzyme A biosynthesis</keyword>
<dbReference type="PANTHER" id="PTHR21342:SF1">
    <property type="entry name" value="PHOSPHOPANTETHEINE ADENYLYLTRANSFERASE"/>
    <property type="match status" value="1"/>
</dbReference>
<dbReference type="Gene3D" id="3.40.50.620">
    <property type="entry name" value="HUPs"/>
    <property type="match status" value="1"/>
</dbReference>
<evidence type="ECO:0000313" key="11">
    <source>
        <dbReference type="EMBL" id="OGN10276.1"/>
    </source>
</evidence>
<dbReference type="GO" id="GO:0005524">
    <property type="term" value="F:ATP binding"/>
    <property type="evidence" value="ECO:0007669"/>
    <property type="project" value="UniProtKB-KW"/>
</dbReference>
<feature type="binding site" evidence="9">
    <location>
        <begin position="86"/>
        <end position="88"/>
    </location>
    <ligand>
        <name>ATP</name>
        <dbReference type="ChEBI" id="CHEBI:30616"/>
    </ligand>
</feature>
<feature type="binding site" evidence="9">
    <location>
        <begin position="9"/>
        <end position="10"/>
    </location>
    <ligand>
        <name>ATP</name>
        <dbReference type="ChEBI" id="CHEBI:30616"/>
    </ligand>
</feature>
<sequence length="154" mass="17367">MITAIYPGSFDPVHLGHLDILGKASKIFDKIIWAIGTNANKKPMFSLEDRVFMMSMAVPAPNIKIAVFSGLLVDYAARHDAVIIRGLRSSSDFDLEFQMTLINKKLARNVPTIYIPASQEYLHISSTAIRELISHKLKLEGFVPKQIEDYIRHI</sequence>
<dbReference type="GO" id="GO:0005737">
    <property type="term" value="C:cytoplasm"/>
    <property type="evidence" value="ECO:0007669"/>
    <property type="project" value="UniProtKB-SubCell"/>
</dbReference>
<dbReference type="PANTHER" id="PTHR21342">
    <property type="entry name" value="PHOSPHOPANTETHEINE ADENYLYLTRANSFERASE"/>
    <property type="match status" value="1"/>
</dbReference>
<feature type="binding site" evidence="9">
    <location>
        <position position="17"/>
    </location>
    <ligand>
        <name>ATP</name>
        <dbReference type="ChEBI" id="CHEBI:30616"/>
    </ligand>
</feature>
<proteinExistence type="inferred from homology"/>
<dbReference type="SUPFAM" id="SSF52374">
    <property type="entry name" value="Nucleotidylyl transferase"/>
    <property type="match status" value="1"/>
</dbReference>
<evidence type="ECO:0000256" key="1">
    <source>
        <dbReference type="ARBA" id="ARBA00022490"/>
    </source>
</evidence>
<dbReference type="PRINTS" id="PR01020">
    <property type="entry name" value="LPSBIOSNTHSS"/>
</dbReference>
<feature type="binding site" evidence="9">
    <location>
        <position position="41"/>
    </location>
    <ligand>
        <name>substrate</name>
    </ligand>
</feature>
<accession>A0A1F8FDC1</accession>
<keyword evidence="4 9" id="KW-0547">Nucleotide-binding</keyword>
<evidence type="ECO:0000256" key="9">
    <source>
        <dbReference type="HAMAP-Rule" id="MF_00151"/>
    </source>
</evidence>
<dbReference type="EC" id="2.7.7.3" evidence="9"/>
<dbReference type="InterPro" id="IPR001980">
    <property type="entry name" value="PPAT"/>
</dbReference>
<evidence type="ECO:0000256" key="3">
    <source>
        <dbReference type="ARBA" id="ARBA00022695"/>
    </source>
</evidence>
<comment type="subcellular location">
    <subcellularLocation>
        <location evidence="9">Cytoplasm</location>
    </subcellularLocation>
</comment>
<comment type="pathway">
    <text evidence="9">Cofactor biosynthesis; coenzyme A biosynthesis; CoA from (R)-pantothenate: step 4/5.</text>
</comment>
<comment type="caution">
    <text evidence="11">The sequence shown here is derived from an EMBL/GenBank/DDBJ whole genome shotgun (WGS) entry which is preliminary data.</text>
</comment>
<feature type="site" description="Transition state stabilizer" evidence="9">
    <location>
        <position position="17"/>
    </location>
</feature>
<dbReference type="EMBL" id="MGJP01000011">
    <property type="protein sequence ID" value="OGN10276.1"/>
    <property type="molecule type" value="Genomic_DNA"/>
</dbReference>
<keyword evidence="2 9" id="KW-0808">Transferase</keyword>
<feature type="binding site" evidence="9">
    <location>
        <position position="72"/>
    </location>
    <ligand>
        <name>substrate</name>
    </ligand>
</feature>
<feature type="binding site" evidence="9">
    <location>
        <position position="85"/>
    </location>
    <ligand>
        <name>substrate</name>
    </ligand>
</feature>
<dbReference type="InterPro" id="IPR004821">
    <property type="entry name" value="Cyt_trans-like"/>
</dbReference>
<evidence type="ECO:0000256" key="5">
    <source>
        <dbReference type="ARBA" id="ARBA00022840"/>
    </source>
</evidence>
<dbReference type="HAMAP" id="MF_00151">
    <property type="entry name" value="PPAT_bact"/>
    <property type="match status" value="1"/>
</dbReference>
<dbReference type="InterPro" id="IPR014729">
    <property type="entry name" value="Rossmann-like_a/b/a_fold"/>
</dbReference>
<reference evidence="11 12" key="1">
    <citation type="journal article" date="2016" name="Nat. Commun.">
        <title>Thousands of microbial genomes shed light on interconnected biogeochemical processes in an aquifer system.</title>
        <authorList>
            <person name="Anantharaman K."/>
            <person name="Brown C.T."/>
            <person name="Hug L.A."/>
            <person name="Sharon I."/>
            <person name="Castelle C.J."/>
            <person name="Probst A.J."/>
            <person name="Thomas B.C."/>
            <person name="Singh A."/>
            <person name="Wilkins M.J."/>
            <person name="Karaoz U."/>
            <person name="Brodie E.L."/>
            <person name="Williams K.H."/>
            <person name="Hubbard S.S."/>
            <person name="Banfield J.F."/>
        </authorList>
    </citation>
    <scope>NUCLEOTIDE SEQUENCE [LARGE SCALE GENOMIC DNA]</scope>
</reference>
<comment type="subunit">
    <text evidence="9">Homohexamer.</text>
</comment>
<keyword evidence="3 9" id="KW-0548">Nucleotidyltransferase</keyword>
<evidence type="ECO:0000313" key="12">
    <source>
        <dbReference type="Proteomes" id="UP000177167"/>
    </source>
</evidence>
<evidence type="ECO:0000259" key="10">
    <source>
        <dbReference type="Pfam" id="PF01467"/>
    </source>
</evidence>
<dbReference type="GO" id="GO:0004595">
    <property type="term" value="F:pantetheine-phosphate adenylyltransferase activity"/>
    <property type="evidence" value="ECO:0007669"/>
    <property type="project" value="UniProtKB-UniRule"/>
</dbReference>
<evidence type="ECO:0000256" key="6">
    <source>
        <dbReference type="ARBA" id="ARBA00022842"/>
    </source>
</evidence>
<protein>
    <recommendedName>
        <fullName evidence="9">Phosphopantetheine adenylyltransferase</fullName>
        <ecNumber evidence="9">2.7.7.3</ecNumber>
    </recommendedName>
    <alternativeName>
        <fullName evidence="9">Dephospho-CoA pyrophosphorylase</fullName>
    </alternativeName>
    <alternativeName>
        <fullName evidence="9">Pantetheine-phosphate adenylyltransferase</fullName>
        <shortName evidence="9">PPAT</shortName>
    </alternativeName>
</protein>
<dbReference type="GO" id="GO:0015937">
    <property type="term" value="P:coenzyme A biosynthetic process"/>
    <property type="evidence" value="ECO:0007669"/>
    <property type="project" value="UniProtKB-UniRule"/>
</dbReference>
<keyword evidence="5 9" id="KW-0067">ATP-binding</keyword>
<evidence type="ECO:0000256" key="4">
    <source>
        <dbReference type="ARBA" id="ARBA00022741"/>
    </source>
</evidence>
<comment type="function">
    <text evidence="9">Reversibly transfers an adenylyl group from ATP to 4'-phosphopantetheine, yielding dephospho-CoA (dPCoA) and pyrophosphate.</text>
</comment>
<feature type="binding site" evidence="9">
    <location>
        <position position="9"/>
    </location>
    <ligand>
        <name>substrate</name>
    </ligand>
</feature>
<evidence type="ECO:0000256" key="2">
    <source>
        <dbReference type="ARBA" id="ARBA00022679"/>
    </source>
</evidence>
<evidence type="ECO:0000256" key="7">
    <source>
        <dbReference type="ARBA" id="ARBA00022993"/>
    </source>
</evidence>
<keyword evidence="6 9" id="KW-0460">Magnesium</keyword>
<dbReference type="Pfam" id="PF01467">
    <property type="entry name" value="CTP_transf_like"/>
    <property type="match status" value="1"/>
</dbReference>
<feature type="binding site" evidence="9">
    <location>
        <position position="96"/>
    </location>
    <ligand>
        <name>ATP</name>
        <dbReference type="ChEBI" id="CHEBI:30616"/>
    </ligand>
</feature>
<dbReference type="Proteomes" id="UP000177167">
    <property type="component" value="Unassembled WGS sequence"/>
</dbReference>
<dbReference type="UniPathway" id="UPA00241">
    <property type="reaction ID" value="UER00355"/>
</dbReference>
<dbReference type="NCBIfam" id="TIGR01510">
    <property type="entry name" value="coaD_prev_kdtB"/>
    <property type="match status" value="1"/>
</dbReference>
<organism evidence="11 12">
    <name type="scientific">Candidatus Yanofskybacteria bacterium RIFCSPHIGHO2_02_FULL_41_11</name>
    <dbReference type="NCBI Taxonomy" id="1802675"/>
    <lineage>
        <taxon>Bacteria</taxon>
        <taxon>Candidatus Yanofskyibacteriota</taxon>
    </lineage>
</organism>
<evidence type="ECO:0000256" key="8">
    <source>
        <dbReference type="ARBA" id="ARBA00029346"/>
    </source>
</evidence>
<feature type="domain" description="Cytidyltransferase-like" evidence="10">
    <location>
        <begin position="5"/>
        <end position="131"/>
    </location>
</feature>
<comment type="catalytic activity">
    <reaction evidence="8 9">
        <text>(R)-4'-phosphopantetheine + ATP + H(+) = 3'-dephospho-CoA + diphosphate</text>
        <dbReference type="Rhea" id="RHEA:19801"/>
        <dbReference type="ChEBI" id="CHEBI:15378"/>
        <dbReference type="ChEBI" id="CHEBI:30616"/>
        <dbReference type="ChEBI" id="CHEBI:33019"/>
        <dbReference type="ChEBI" id="CHEBI:57328"/>
        <dbReference type="ChEBI" id="CHEBI:61723"/>
        <dbReference type="EC" id="2.7.7.3"/>
    </reaction>
</comment>
<comment type="similarity">
    <text evidence="9">Belongs to the bacterial CoaD family.</text>
</comment>
<dbReference type="NCBIfam" id="TIGR00125">
    <property type="entry name" value="cyt_tran_rel"/>
    <property type="match status" value="1"/>
</dbReference>
<name>A0A1F8FDC1_9BACT</name>